<feature type="domain" description="GT-D fold-like" evidence="2">
    <location>
        <begin position="102"/>
        <end position="313"/>
    </location>
</feature>
<evidence type="ECO:0000256" key="1">
    <source>
        <dbReference type="SAM" id="MobiDB-lite"/>
    </source>
</evidence>
<dbReference type="SUPFAM" id="SSF53271">
    <property type="entry name" value="PRTase-like"/>
    <property type="match status" value="1"/>
</dbReference>
<protein>
    <submittedName>
        <fullName evidence="3">GT-D fold domain-containing glycosyltransferase</fullName>
    </submittedName>
</protein>
<proteinExistence type="predicted"/>
<dbReference type="InterPro" id="IPR055171">
    <property type="entry name" value="GT-D-like"/>
</dbReference>
<reference evidence="3" key="1">
    <citation type="submission" date="2023-04" db="EMBL/GenBank/DDBJ databases">
        <title>Comparative genomic analysis of Cohnella hashimotonis sp. nov., isolated from the International Space Station.</title>
        <authorList>
            <person name="Venkateswaran K."/>
            <person name="Simpson A."/>
        </authorList>
    </citation>
    <scope>NUCLEOTIDE SEQUENCE</scope>
    <source>
        <strain evidence="3">F6_2S_P_1</strain>
    </source>
</reference>
<sequence>MRRSKAVSRRGKWSGRRGVGGPGRKGRMRRRKLRPSVRAANETQQRESPGYDEGYREGLYDGGERLLEAALPGDRIVPDISVAEVLAAGIPHVLTRSIRLLGPQELCNELEDALASGRPYSVVRLGDGELLTLAQDTLKPAAEIARESPFLSYAGVAAPDSAARDVLAAAIRRATVVGVPLSRRPNYQPLLFEALRRNGVPPESLRLTSSMVNYALHESGLLMRLAAGKRIVIVGNSAEALARALRGAGLEVVHTVVPVDGVADYASAVERAAAVPFDLALVSAGVAAVPICVLLAERTGKAAFDFGHMADRLGGTATPAGE</sequence>
<dbReference type="InterPro" id="IPR029057">
    <property type="entry name" value="PRTase-like"/>
</dbReference>
<dbReference type="RefSeq" id="WP_282907395.1">
    <property type="nucleotide sequence ID" value="NZ_JAGRPV010000001.1"/>
</dbReference>
<comment type="caution">
    <text evidence="3">The sequence shown here is derived from an EMBL/GenBank/DDBJ whole genome shotgun (WGS) entry which is preliminary data.</text>
</comment>
<dbReference type="Pfam" id="PF22882">
    <property type="entry name" value="GT-D-like"/>
    <property type="match status" value="1"/>
</dbReference>
<dbReference type="Proteomes" id="UP001161691">
    <property type="component" value="Unassembled WGS sequence"/>
</dbReference>
<dbReference type="NCBIfam" id="NF040628">
    <property type="entry name" value="GT-D_rel"/>
    <property type="match status" value="1"/>
</dbReference>
<feature type="compositionally biased region" description="Basic residues" evidence="1">
    <location>
        <begin position="24"/>
        <end position="35"/>
    </location>
</feature>
<dbReference type="InterPro" id="IPR049785">
    <property type="entry name" value="GT-D-like_firm"/>
</dbReference>
<feature type="region of interest" description="Disordered" evidence="1">
    <location>
        <begin position="1"/>
        <end position="56"/>
    </location>
</feature>
<gene>
    <name evidence="3" type="ORF">KB449_05425</name>
</gene>
<name>A0ABT6TC26_9BACL</name>
<keyword evidence="4" id="KW-1185">Reference proteome</keyword>
<evidence type="ECO:0000313" key="3">
    <source>
        <dbReference type="EMBL" id="MDI4644391.1"/>
    </source>
</evidence>
<organism evidence="3 4">
    <name type="scientific">Cohnella hashimotonis</name>
    <dbReference type="NCBI Taxonomy" id="2826895"/>
    <lineage>
        <taxon>Bacteria</taxon>
        <taxon>Bacillati</taxon>
        <taxon>Bacillota</taxon>
        <taxon>Bacilli</taxon>
        <taxon>Bacillales</taxon>
        <taxon>Paenibacillaceae</taxon>
        <taxon>Cohnella</taxon>
    </lineage>
</organism>
<feature type="compositionally biased region" description="Basic residues" evidence="1">
    <location>
        <begin position="1"/>
        <end position="15"/>
    </location>
</feature>
<accession>A0ABT6TC26</accession>
<evidence type="ECO:0000313" key="4">
    <source>
        <dbReference type="Proteomes" id="UP001161691"/>
    </source>
</evidence>
<dbReference type="EMBL" id="JAGRPV010000001">
    <property type="protein sequence ID" value="MDI4644391.1"/>
    <property type="molecule type" value="Genomic_DNA"/>
</dbReference>
<evidence type="ECO:0000259" key="2">
    <source>
        <dbReference type="Pfam" id="PF22882"/>
    </source>
</evidence>